<dbReference type="InterPro" id="IPR055050">
    <property type="entry name" value="WsaF_C"/>
</dbReference>
<accession>A0ABS3UXP2</accession>
<protein>
    <submittedName>
        <fullName evidence="3">Uncharacterized protein</fullName>
    </submittedName>
</protein>
<dbReference type="Proteomes" id="UP000679690">
    <property type="component" value="Unassembled WGS sequence"/>
</dbReference>
<dbReference type="RefSeq" id="WP_208472552.1">
    <property type="nucleotide sequence ID" value="NZ_JAGFNS010000037.1"/>
</dbReference>
<proteinExistence type="predicted"/>
<feature type="domain" description="WsaF C-terminal" evidence="2">
    <location>
        <begin position="242"/>
        <end position="362"/>
    </location>
</feature>
<keyword evidence="4" id="KW-1185">Reference proteome</keyword>
<organism evidence="3 4">
    <name type="scientific">Actinoplanes flavus</name>
    <dbReference type="NCBI Taxonomy" id="2820290"/>
    <lineage>
        <taxon>Bacteria</taxon>
        <taxon>Bacillati</taxon>
        <taxon>Actinomycetota</taxon>
        <taxon>Actinomycetes</taxon>
        <taxon>Micromonosporales</taxon>
        <taxon>Micromonosporaceae</taxon>
        <taxon>Actinoplanes</taxon>
    </lineage>
</organism>
<sequence length="404" mass="44370">MSGMFSAARGREALRVLRSAGARGLAQRAVRAAYDRLGASELNARLDLDLIADSRRLDLRTPAQRPARGTPLTVGWICTPPAPGSGGHTTLFRMVEGMESAGHRCVLYTHDVYGGELARHARVIRDHWPAMKAEVRSVADGLGPLDAYVASGWETAHVLAAHRDLVTRRLYFIQDFEPLFYPMGSHHVLAEDTYRFGFRPIVVGPMLRDLLRDRFGVDAAVAEFGVDTDVYQLTNPDRRNGVVFYAKRDYARRGFILGALALREFHRLHPDQEIHLFGDATVKPPFPHTNHGTMRPAQLAELYNRCAAGIAMSFTNLSLVPDEMLACGVVPVAVENEYAKASMDNPAVRWVSPTGSSIAEALSDVVSGTAPAPAEVAGTIRRTPWETAKRVTREAIEDEVYGSA</sequence>
<gene>
    <name evidence="3" type="ORF">J5X75_37970</name>
</gene>
<dbReference type="SUPFAM" id="SSF53756">
    <property type="entry name" value="UDP-Glycosyltransferase/glycogen phosphorylase"/>
    <property type="match status" value="1"/>
</dbReference>
<evidence type="ECO:0000313" key="3">
    <source>
        <dbReference type="EMBL" id="MBO3743301.1"/>
    </source>
</evidence>
<dbReference type="Pfam" id="PF22772">
    <property type="entry name" value="WsaF_C"/>
    <property type="match status" value="1"/>
</dbReference>
<dbReference type="InterPro" id="IPR048510">
    <property type="entry name" value="WsaF_N"/>
</dbReference>
<reference evidence="3 4" key="1">
    <citation type="submission" date="2021-03" db="EMBL/GenBank/DDBJ databases">
        <title>Actinoplanes flavus sp. nov., a novel actinomycete isolated from Coconut Palm rhizosphere soil.</title>
        <authorList>
            <person name="Luo X."/>
        </authorList>
    </citation>
    <scope>NUCLEOTIDE SEQUENCE [LARGE SCALE GENOMIC DNA]</scope>
    <source>
        <strain evidence="3 4">NEAU-H7</strain>
    </source>
</reference>
<dbReference type="Gene3D" id="3.40.50.2000">
    <property type="entry name" value="Glycogen Phosphorylase B"/>
    <property type="match status" value="1"/>
</dbReference>
<evidence type="ECO:0000259" key="2">
    <source>
        <dbReference type="Pfam" id="PF22772"/>
    </source>
</evidence>
<feature type="domain" description="WsaF N-terminal" evidence="1">
    <location>
        <begin position="146"/>
        <end position="199"/>
    </location>
</feature>
<evidence type="ECO:0000259" key="1">
    <source>
        <dbReference type="Pfam" id="PF21374"/>
    </source>
</evidence>
<evidence type="ECO:0000313" key="4">
    <source>
        <dbReference type="Proteomes" id="UP000679690"/>
    </source>
</evidence>
<dbReference type="EMBL" id="JAGFNS010000037">
    <property type="protein sequence ID" value="MBO3743301.1"/>
    <property type="molecule type" value="Genomic_DNA"/>
</dbReference>
<dbReference type="Gene3D" id="3.40.50.11090">
    <property type="match status" value="1"/>
</dbReference>
<dbReference type="Pfam" id="PF21374">
    <property type="entry name" value="WsaF_N"/>
    <property type="match status" value="1"/>
</dbReference>
<comment type="caution">
    <text evidence="3">The sequence shown here is derived from an EMBL/GenBank/DDBJ whole genome shotgun (WGS) entry which is preliminary data.</text>
</comment>
<name>A0ABS3UXP2_9ACTN</name>